<dbReference type="EMBL" id="AP007255">
    <property type="protein sequence ID" value="BAE49749.1"/>
    <property type="molecule type" value="Genomic_DNA"/>
</dbReference>
<accession>Q2W8S6</accession>
<dbReference type="STRING" id="342108.amb0945"/>
<reference evidence="2 3" key="1">
    <citation type="journal article" date="2005" name="DNA Res.">
        <title>Complete genome sequence of the facultative anaerobic magnetotactic bacterium Magnetospirillum sp. strain AMB-1.</title>
        <authorList>
            <person name="Matsunaga T."/>
            <person name="Okamura Y."/>
            <person name="Fukuda Y."/>
            <person name="Wahyudi A.T."/>
            <person name="Murase Y."/>
            <person name="Takeyama H."/>
        </authorList>
    </citation>
    <scope>NUCLEOTIDE SEQUENCE [LARGE SCALE GENOMIC DNA]</scope>
    <source>
        <strain evidence="3">ATCC 700264 / AMB-1</strain>
    </source>
</reference>
<dbReference type="Proteomes" id="UP000007058">
    <property type="component" value="Chromosome"/>
</dbReference>
<organism evidence="2 3">
    <name type="scientific">Paramagnetospirillum magneticum (strain ATCC 700264 / AMB-1)</name>
    <name type="common">Magnetospirillum magneticum</name>
    <dbReference type="NCBI Taxonomy" id="342108"/>
    <lineage>
        <taxon>Bacteria</taxon>
        <taxon>Pseudomonadati</taxon>
        <taxon>Pseudomonadota</taxon>
        <taxon>Alphaproteobacteria</taxon>
        <taxon>Rhodospirillales</taxon>
        <taxon>Magnetospirillaceae</taxon>
        <taxon>Paramagnetospirillum</taxon>
    </lineage>
</organism>
<name>Q2W8S6_PARM1</name>
<sequence length="118" mass="12973">MTALGDRAQFRQESGFANSPSPREAGRTAFDNHPVGHLHFGRTVCVTLAYLPPPVRHRSRLRFTWLGLTAAFAGAIIVWGRQGAIIRVTRRTLLYTETAMSKTHLLIPAKTASTTTAT</sequence>
<feature type="compositionally biased region" description="Polar residues" evidence="1">
    <location>
        <begin position="12"/>
        <end position="21"/>
    </location>
</feature>
<protein>
    <submittedName>
        <fullName evidence="2">Uncharacterized protein</fullName>
    </submittedName>
</protein>
<dbReference type="AlphaFoldDB" id="Q2W8S6"/>
<evidence type="ECO:0000313" key="2">
    <source>
        <dbReference type="EMBL" id="BAE49749.1"/>
    </source>
</evidence>
<dbReference type="KEGG" id="mag:amb0945"/>
<keyword evidence="3" id="KW-1185">Reference proteome</keyword>
<feature type="region of interest" description="Disordered" evidence="1">
    <location>
        <begin position="12"/>
        <end position="32"/>
    </location>
</feature>
<evidence type="ECO:0000256" key="1">
    <source>
        <dbReference type="SAM" id="MobiDB-lite"/>
    </source>
</evidence>
<gene>
    <name evidence="2" type="ordered locus">amb0945</name>
</gene>
<evidence type="ECO:0000313" key="3">
    <source>
        <dbReference type="Proteomes" id="UP000007058"/>
    </source>
</evidence>
<proteinExistence type="predicted"/>
<dbReference type="HOGENOM" id="CLU_2070262_0_0_5"/>